<feature type="region of interest" description="Disordered" evidence="11">
    <location>
        <begin position="58"/>
        <end position="112"/>
    </location>
</feature>
<keyword evidence="3" id="KW-0723">Serine/threonine-protein kinase</keyword>
<dbReference type="FunFam" id="1.10.510.10:FF:000193">
    <property type="entry name" value="Serine/threonine-protein kinase CTR1"/>
    <property type="match status" value="1"/>
</dbReference>
<evidence type="ECO:0000256" key="11">
    <source>
        <dbReference type="SAM" id="MobiDB-lite"/>
    </source>
</evidence>
<dbReference type="RefSeq" id="XP_011039116.1">
    <property type="nucleotide sequence ID" value="XM_011040814.1"/>
</dbReference>
<dbReference type="EC" id="2.7.11.1" evidence="2"/>
<evidence type="ECO:0000259" key="12">
    <source>
        <dbReference type="PROSITE" id="PS50011"/>
    </source>
</evidence>
<dbReference type="KEGG" id="peu:105135783"/>
<dbReference type="PRINTS" id="PR00109">
    <property type="entry name" value="TYRKINASE"/>
</dbReference>
<dbReference type="Pfam" id="PF14381">
    <property type="entry name" value="EDR1_CTR1_ARMC3_pept"/>
    <property type="match status" value="1"/>
</dbReference>
<dbReference type="Proteomes" id="UP000694918">
    <property type="component" value="Unplaced"/>
</dbReference>
<feature type="region of interest" description="Disordered" evidence="11">
    <location>
        <begin position="428"/>
        <end position="447"/>
    </location>
</feature>
<sequence>MKNFLKKLHIMPNQSQDAEGSNSSRGHKSSNESSSDNKFLHSRLQENKPFSGLSNWLSSVANRKSPSPPSSNVIRGEREEQPESISSSGFDVSEGARRDSVSSTSRDPDVEEEFQIQLALELSAREDPEAVQIEAVKQISLGSCAPEHTLAELIAYRFMRASQNYNALSYDDKVLDGFYDLYGIMTESTSDKMPSLVDLQATPVSGGVTWEAVLVNRAADANLLKLEKKALEIAVKSRSESQVFIGSALVQRLAVLVSENMGGSVGDPSNFSRAWRSLSYSLKATLGSMVLPLGSLTIGLPRHRALMFKVLADSVGIPCRLVKGHLYTGSDDVAMNFVKIDDGREYIVDLTADPGTLIPSDAAGSHIEYDDSFFSSSPFSRDIDSYRIASSSSGHTSSFEEHSEVGTLEKRFRLRNIAALGNQSDVRCDSHEGASLTKPSKGEEESTISLNDFGKISIAEKVPVQELPGRPINPCAHARSPSWTEGVSSPSVRRMKVKDVSQYMIDAAKENPQLAQKLHDVLLESGVVAPPNLFTEIYAEQLNASTAEATSPTEDKDGYKQRTEIRYVKDQDDLVPARFFPPLPPNELPYKSSSPGNQPEQSKPVQGLGVKHPFDTKEISGLPISLQSEVTPVKYVKNVPVAAAAAAAAAVVASSMVVAAAKSSTDSNLELPVAAAATATAAAVMATTAAVNKKYEQGARSDGDADSAGNEPHGSGEKGSGGRGSGGREHKALVATSEGERISDRLAVNDRSKSDAGLDDVAECEIPWEEITLGERIGLGSYGEVYRGDWHGTEVAVKRFLDQDITGESLAEFRSEVRIMKRVRHPNVVLFMGAVTRAPNLSIVTEFIPRGSLYRLLHRPNNQLDDRRRLRMALDAARGMNYLHSCTPMIVHRDLKSPNLLVDKNWVVKVCDFGLSRIKNSTFLSSRSTAGTAEWMAPEVLRNEPSDEKCDVYSFGVILWELSTLQQPWGGMNPMQVVGAVGFQHRSLDIPNDMDPAIAEIIRKCWQTDPRLRPTFAEIMAALKLLQKPITGPQVPRPNAPLRSGH</sequence>
<feature type="compositionally biased region" description="Basic and acidic residues" evidence="11">
    <location>
        <begin position="726"/>
        <end position="739"/>
    </location>
</feature>
<dbReference type="GO" id="GO:0006950">
    <property type="term" value="P:response to stress"/>
    <property type="evidence" value="ECO:0007669"/>
    <property type="project" value="UniProtKB-ARBA"/>
</dbReference>
<dbReference type="SUPFAM" id="SSF56112">
    <property type="entry name" value="Protein kinase-like (PK-like)"/>
    <property type="match status" value="1"/>
</dbReference>
<gene>
    <name evidence="14" type="primary">LOC105135783</name>
</gene>
<dbReference type="InterPro" id="IPR011009">
    <property type="entry name" value="Kinase-like_dom_sf"/>
</dbReference>
<dbReference type="InterPro" id="IPR051681">
    <property type="entry name" value="Ser/Thr_Kinases-Pseudokinases"/>
</dbReference>
<keyword evidence="13" id="KW-1185">Reference proteome</keyword>
<evidence type="ECO:0000256" key="1">
    <source>
        <dbReference type="ARBA" id="ARBA00010507"/>
    </source>
</evidence>
<evidence type="ECO:0000256" key="8">
    <source>
        <dbReference type="ARBA" id="ARBA00047899"/>
    </source>
</evidence>
<dbReference type="InterPro" id="IPR008271">
    <property type="entry name" value="Ser/Thr_kinase_AS"/>
</dbReference>
<dbReference type="InterPro" id="IPR000719">
    <property type="entry name" value="Prot_kinase_dom"/>
</dbReference>
<dbReference type="PANTHER" id="PTHR44329:SF146">
    <property type="entry name" value="SERINE_THREONINE-PROTEIN KINASE SIS8-RELATED"/>
    <property type="match status" value="1"/>
</dbReference>
<dbReference type="GO" id="GO:0004674">
    <property type="term" value="F:protein serine/threonine kinase activity"/>
    <property type="evidence" value="ECO:0007669"/>
    <property type="project" value="UniProtKB-KW"/>
</dbReference>
<evidence type="ECO:0000256" key="7">
    <source>
        <dbReference type="ARBA" id="ARBA00022840"/>
    </source>
</evidence>
<dbReference type="FunFam" id="3.30.200.20:FF:000060">
    <property type="entry name" value="Serine/threonine-protein kinase isoform 1"/>
    <property type="match status" value="1"/>
</dbReference>
<comment type="catalytic activity">
    <reaction evidence="9">
        <text>L-seryl-[protein] + ATP = O-phospho-L-seryl-[protein] + ADP + H(+)</text>
        <dbReference type="Rhea" id="RHEA:17989"/>
        <dbReference type="Rhea" id="RHEA-COMP:9863"/>
        <dbReference type="Rhea" id="RHEA-COMP:11604"/>
        <dbReference type="ChEBI" id="CHEBI:15378"/>
        <dbReference type="ChEBI" id="CHEBI:29999"/>
        <dbReference type="ChEBI" id="CHEBI:30616"/>
        <dbReference type="ChEBI" id="CHEBI:83421"/>
        <dbReference type="ChEBI" id="CHEBI:456216"/>
        <dbReference type="EC" id="2.7.11.1"/>
    </reaction>
</comment>
<dbReference type="InterPro" id="IPR055164">
    <property type="entry name" value="EDR1/CTR1/ARMC3-like_pept-like"/>
</dbReference>
<dbReference type="AlphaFoldDB" id="A0AAJ6Y1R9"/>
<dbReference type="GeneID" id="105135783"/>
<keyword evidence="7 10" id="KW-0067">ATP-binding</keyword>
<dbReference type="PROSITE" id="PS00108">
    <property type="entry name" value="PROTEIN_KINASE_ST"/>
    <property type="match status" value="1"/>
</dbReference>
<organism evidence="13 14">
    <name type="scientific">Populus euphratica</name>
    <name type="common">Euphrates poplar</name>
    <dbReference type="NCBI Taxonomy" id="75702"/>
    <lineage>
        <taxon>Eukaryota</taxon>
        <taxon>Viridiplantae</taxon>
        <taxon>Streptophyta</taxon>
        <taxon>Embryophyta</taxon>
        <taxon>Tracheophyta</taxon>
        <taxon>Spermatophyta</taxon>
        <taxon>Magnoliopsida</taxon>
        <taxon>eudicotyledons</taxon>
        <taxon>Gunneridae</taxon>
        <taxon>Pentapetalae</taxon>
        <taxon>rosids</taxon>
        <taxon>fabids</taxon>
        <taxon>Malpighiales</taxon>
        <taxon>Salicaceae</taxon>
        <taxon>Saliceae</taxon>
        <taxon>Populus</taxon>
    </lineage>
</organism>
<feature type="domain" description="Protein kinase" evidence="12">
    <location>
        <begin position="771"/>
        <end position="1026"/>
    </location>
</feature>
<keyword evidence="4" id="KW-0808">Transferase</keyword>
<evidence type="ECO:0000313" key="13">
    <source>
        <dbReference type="Proteomes" id="UP000694918"/>
    </source>
</evidence>
<dbReference type="PANTHER" id="PTHR44329">
    <property type="entry name" value="SERINE/THREONINE-PROTEIN KINASE TNNI3K-RELATED"/>
    <property type="match status" value="1"/>
</dbReference>
<dbReference type="PROSITE" id="PS50011">
    <property type="entry name" value="PROTEIN_KINASE_DOM"/>
    <property type="match status" value="1"/>
</dbReference>
<feature type="region of interest" description="Disordered" evidence="11">
    <location>
        <begin position="470"/>
        <end position="489"/>
    </location>
</feature>
<evidence type="ECO:0000256" key="9">
    <source>
        <dbReference type="ARBA" id="ARBA00048679"/>
    </source>
</evidence>
<evidence type="ECO:0000256" key="3">
    <source>
        <dbReference type="ARBA" id="ARBA00022527"/>
    </source>
</evidence>
<evidence type="ECO:0000256" key="10">
    <source>
        <dbReference type="PROSITE-ProRule" id="PRU10141"/>
    </source>
</evidence>
<feature type="compositionally biased region" description="Polar residues" evidence="11">
    <location>
        <begin position="12"/>
        <end position="24"/>
    </location>
</feature>
<feature type="region of interest" description="Disordered" evidence="11">
    <location>
        <begin position="697"/>
        <end position="739"/>
    </location>
</feature>
<dbReference type="Gene3D" id="3.30.200.20">
    <property type="entry name" value="Phosphorylase Kinase, domain 1"/>
    <property type="match status" value="1"/>
</dbReference>
<comment type="similarity">
    <text evidence="1">Belongs to the protein kinase superfamily. TKL Ser/Thr protein kinase family. RAF subfamily.</text>
</comment>
<dbReference type="CDD" id="cd13999">
    <property type="entry name" value="STKc_MAP3K-like"/>
    <property type="match status" value="1"/>
</dbReference>
<evidence type="ECO:0000256" key="2">
    <source>
        <dbReference type="ARBA" id="ARBA00012513"/>
    </source>
</evidence>
<keyword evidence="6 14" id="KW-0418">Kinase</keyword>
<feature type="region of interest" description="Disordered" evidence="11">
    <location>
        <begin position="576"/>
        <end position="607"/>
    </location>
</feature>
<keyword evidence="5 10" id="KW-0547">Nucleotide-binding</keyword>
<reference evidence="14" key="1">
    <citation type="submission" date="2025-08" db="UniProtKB">
        <authorList>
            <consortium name="RefSeq"/>
        </authorList>
    </citation>
    <scope>IDENTIFICATION</scope>
</reference>
<protein>
    <recommendedName>
        <fullName evidence="2">non-specific serine/threonine protein kinase</fullName>
        <ecNumber evidence="2">2.7.11.1</ecNumber>
    </recommendedName>
</protein>
<name>A0AAJ6Y1R9_POPEU</name>
<dbReference type="InterPro" id="IPR017441">
    <property type="entry name" value="Protein_kinase_ATP_BS"/>
</dbReference>
<dbReference type="Pfam" id="PF07714">
    <property type="entry name" value="PK_Tyr_Ser-Thr"/>
    <property type="match status" value="1"/>
</dbReference>
<proteinExistence type="inferred from homology"/>
<feature type="compositionally biased region" description="Polar residues" evidence="11">
    <location>
        <begin position="591"/>
        <end position="604"/>
    </location>
</feature>
<dbReference type="SMART" id="SM00220">
    <property type="entry name" value="S_TKc"/>
    <property type="match status" value="1"/>
</dbReference>
<dbReference type="PROSITE" id="PS00107">
    <property type="entry name" value="PROTEIN_KINASE_ATP"/>
    <property type="match status" value="1"/>
</dbReference>
<evidence type="ECO:0000256" key="4">
    <source>
        <dbReference type="ARBA" id="ARBA00022679"/>
    </source>
</evidence>
<evidence type="ECO:0000313" key="14">
    <source>
        <dbReference type="RefSeq" id="XP_011039116.1"/>
    </source>
</evidence>
<comment type="catalytic activity">
    <reaction evidence="8">
        <text>L-threonyl-[protein] + ATP = O-phospho-L-threonyl-[protein] + ADP + H(+)</text>
        <dbReference type="Rhea" id="RHEA:46608"/>
        <dbReference type="Rhea" id="RHEA-COMP:11060"/>
        <dbReference type="Rhea" id="RHEA-COMP:11605"/>
        <dbReference type="ChEBI" id="CHEBI:15378"/>
        <dbReference type="ChEBI" id="CHEBI:30013"/>
        <dbReference type="ChEBI" id="CHEBI:30616"/>
        <dbReference type="ChEBI" id="CHEBI:61977"/>
        <dbReference type="ChEBI" id="CHEBI:456216"/>
        <dbReference type="EC" id="2.7.11.1"/>
    </reaction>
</comment>
<dbReference type="Gene3D" id="1.10.510.10">
    <property type="entry name" value="Transferase(Phosphotransferase) domain 1"/>
    <property type="match status" value="1"/>
</dbReference>
<dbReference type="GO" id="GO:0010182">
    <property type="term" value="P:sugar mediated signaling pathway"/>
    <property type="evidence" value="ECO:0007669"/>
    <property type="project" value="UniProtKB-ARBA"/>
</dbReference>
<evidence type="ECO:0000256" key="6">
    <source>
        <dbReference type="ARBA" id="ARBA00022777"/>
    </source>
</evidence>
<feature type="region of interest" description="Disordered" evidence="11">
    <location>
        <begin position="1"/>
        <end position="45"/>
    </location>
</feature>
<feature type="binding site" evidence="10">
    <location>
        <position position="798"/>
    </location>
    <ligand>
        <name>ATP</name>
        <dbReference type="ChEBI" id="CHEBI:30616"/>
    </ligand>
</feature>
<feature type="compositionally biased region" description="Polar residues" evidence="11">
    <location>
        <begin position="58"/>
        <end position="73"/>
    </location>
</feature>
<dbReference type="GO" id="GO:0005524">
    <property type="term" value="F:ATP binding"/>
    <property type="evidence" value="ECO:0007669"/>
    <property type="project" value="UniProtKB-UniRule"/>
</dbReference>
<dbReference type="InterPro" id="IPR001245">
    <property type="entry name" value="Ser-Thr/Tyr_kinase_cat_dom"/>
</dbReference>
<accession>A0AAJ6Y1R9</accession>
<evidence type="ECO:0000256" key="5">
    <source>
        <dbReference type="ARBA" id="ARBA00022741"/>
    </source>
</evidence>